<evidence type="ECO:0000256" key="1">
    <source>
        <dbReference type="SAM" id="MobiDB-lite"/>
    </source>
</evidence>
<protein>
    <submittedName>
        <fullName evidence="2">Uncharacterized protein</fullName>
    </submittedName>
</protein>
<feature type="compositionally biased region" description="Low complexity" evidence="1">
    <location>
        <begin position="68"/>
        <end position="77"/>
    </location>
</feature>
<feature type="region of interest" description="Disordered" evidence="1">
    <location>
        <begin position="1"/>
        <end position="167"/>
    </location>
</feature>
<name>A0A077QYZ3_9BASI</name>
<sequence>MASQEDTDDLYADLYGGGGGEGNVVDLGTNEDAGENNEQDLSGYDEVHKKETNNNVDSIENKLDDSKASAAPSGGSFIPPPSSAQFHQAETGLQIKGSFIPPPAASNQAHSQSDVRDLTPASHNDASSQPQSGSYEAQGESNGQDGGADAGGSENRSIMPHEMPEEG</sequence>
<feature type="compositionally biased region" description="Polar residues" evidence="1">
    <location>
        <begin position="121"/>
        <end position="143"/>
    </location>
</feature>
<organism evidence="2">
    <name type="scientific">Melanopsichium pennsylvanicum 4</name>
    <dbReference type="NCBI Taxonomy" id="1398559"/>
    <lineage>
        <taxon>Eukaryota</taxon>
        <taxon>Fungi</taxon>
        <taxon>Dikarya</taxon>
        <taxon>Basidiomycota</taxon>
        <taxon>Ustilaginomycotina</taxon>
        <taxon>Ustilaginomycetes</taxon>
        <taxon>Ustilaginales</taxon>
        <taxon>Ustilaginaceae</taxon>
        <taxon>Melanopsichium</taxon>
    </lineage>
</organism>
<reference evidence="2" key="1">
    <citation type="journal article" date="2014" name="Genome Biol. Evol.">
        <title>Gene Loss Rather Than Gene Gain Is Associated with a Host Jump from Monocots to Dicots in the Smut Fungus Melanopsichium pennsylvanicum.</title>
        <authorList>
            <person name="Sharma R."/>
            <person name="Mishra B."/>
            <person name="Runge F."/>
            <person name="Thines M."/>
        </authorList>
    </citation>
    <scope>NUCLEOTIDE SEQUENCE</scope>
    <source>
        <strain evidence="2">4</strain>
    </source>
</reference>
<accession>A0A077QYZ3</accession>
<evidence type="ECO:0000313" key="2">
    <source>
        <dbReference type="EMBL" id="CDI55405.1"/>
    </source>
</evidence>
<proteinExistence type="predicted"/>
<dbReference type="EMBL" id="HG529646">
    <property type="protein sequence ID" value="CDI55405.1"/>
    <property type="molecule type" value="Genomic_DNA"/>
</dbReference>
<feature type="compositionally biased region" description="Acidic residues" evidence="1">
    <location>
        <begin position="1"/>
        <end position="11"/>
    </location>
</feature>
<dbReference type="AlphaFoldDB" id="A0A077QYZ3"/>